<keyword evidence="4" id="KW-1185">Reference proteome</keyword>
<proteinExistence type="predicted"/>
<dbReference type="RefSeq" id="WP_377121536.1">
    <property type="nucleotide sequence ID" value="NZ_JBHRSD010000010.1"/>
</dbReference>
<organism evidence="3 4">
    <name type="scientific">Pseudoalteromonas fenneropenaei</name>
    <dbReference type="NCBI Taxonomy" id="1737459"/>
    <lineage>
        <taxon>Bacteria</taxon>
        <taxon>Pseudomonadati</taxon>
        <taxon>Pseudomonadota</taxon>
        <taxon>Gammaproteobacteria</taxon>
        <taxon>Alteromonadales</taxon>
        <taxon>Pseudoalteromonadaceae</taxon>
        <taxon>Pseudoalteromonas</taxon>
    </lineage>
</organism>
<keyword evidence="1" id="KW-0732">Signal</keyword>
<sequence>MNQPHFKWLALLAVLSCLQACTITSEPVAKREPTAVATMAAYDLHSYVGVLAAQLSDLAGMVKTSERIAITSFYFTSGVDKALATGMGQGLSQQIQESLMTYFAQMGYQTTEYRLENAIVLHPSADSILTRDVTQLRARQNIGFVITGTLTEQQHAYVVNARLVNLHDGLVMSAATTEIPKNVMWSSERVQMREGTIYRTEY</sequence>
<protein>
    <submittedName>
        <fullName evidence="3">FlgO family outer membrane protein</fullName>
    </submittedName>
</protein>
<comment type="caution">
    <text evidence="3">The sequence shown here is derived from an EMBL/GenBank/DDBJ whole genome shotgun (WGS) entry which is preliminary data.</text>
</comment>
<dbReference type="EMBL" id="JBHRSD010000010">
    <property type="protein sequence ID" value="MFC3031868.1"/>
    <property type="molecule type" value="Genomic_DNA"/>
</dbReference>
<evidence type="ECO:0000259" key="2">
    <source>
        <dbReference type="Pfam" id="PF17680"/>
    </source>
</evidence>
<accession>A0ABV7CH72</accession>
<dbReference type="Proteomes" id="UP001595453">
    <property type="component" value="Unassembled WGS sequence"/>
</dbReference>
<dbReference type="InterPro" id="IPR041215">
    <property type="entry name" value="FlgO_dom"/>
</dbReference>
<evidence type="ECO:0000313" key="3">
    <source>
        <dbReference type="EMBL" id="MFC3031868.1"/>
    </source>
</evidence>
<name>A0ABV7CH72_9GAMM</name>
<feature type="signal peptide" evidence="1">
    <location>
        <begin position="1"/>
        <end position="22"/>
    </location>
</feature>
<dbReference type="InterPro" id="IPR014549">
    <property type="entry name" value="FlgO"/>
</dbReference>
<reference evidence="4" key="1">
    <citation type="journal article" date="2019" name="Int. J. Syst. Evol. Microbiol.">
        <title>The Global Catalogue of Microorganisms (GCM) 10K type strain sequencing project: providing services to taxonomists for standard genome sequencing and annotation.</title>
        <authorList>
            <consortium name="The Broad Institute Genomics Platform"/>
            <consortium name="The Broad Institute Genome Sequencing Center for Infectious Disease"/>
            <person name="Wu L."/>
            <person name="Ma J."/>
        </authorList>
    </citation>
    <scope>NUCLEOTIDE SEQUENCE [LARGE SCALE GENOMIC DNA]</scope>
    <source>
        <strain evidence="4">KCTC 42730</strain>
    </source>
</reference>
<feature type="chain" id="PRO_5046044724" evidence="1">
    <location>
        <begin position="23"/>
        <end position="202"/>
    </location>
</feature>
<feature type="domain" description="FlgO" evidence="2">
    <location>
        <begin position="51"/>
        <end position="183"/>
    </location>
</feature>
<evidence type="ECO:0000313" key="4">
    <source>
        <dbReference type="Proteomes" id="UP001595453"/>
    </source>
</evidence>
<evidence type="ECO:0000256" key="1">
    <source>
        <dbReference type="SAM" id="SignalP"/>
    </source>
</evidence>
<dbReference type="PIRSF" id="PIRSF028688">
    <property type="entry name" value="UCP_imp_028688"/>
    <property type="match status" value="1"/>
</dbReference>
<gene>
    <name evidence="3" type="ORF">ACFOEE_05000</name>
</gene>
<dbReference type="Pfam" id="PF17680">
    <property type="entry name" value="FlgO"/>
    <property type="match status" value="1"/>
</dbReference>